<keyword evidence="1" id="KW-1133">Transmembrane helix</keyword>
<keyword evidence="1" id="KW-0812">Transmembrane</keyword>
<accession>A0ABV5ZA46</accession>
<feature type="transmembrane region" description="Helical" evidence="1">
    <location>
        <begin position="60"/>
        <end position="80"/>
    </location>
</feature>
<organism evidence="2 3">
    <name type="scientific">Balneatrix alpica</name>
    <dbReference type="NCBI Taxonomy" id="75684"/>
    <lineage>
        <taxon>Bacteria</taxon>
        <taxon>Pseudomonadati</taxon>
        <taxon>Pseudomonadota</taxon>
        <taxon>Gammaproteobacteria</taxon>
        <taxon>Oceanospirillales</taxon>
        <taxon>Balneatrichaceae</taxon>
        <taxon>Balneatrix</taxon>
    </lineage>
</organism>
<keyword evidence="3" id="KW-1185">Reference proteome</keyword>
<dbReference type="EMBL" id="JBHLZN010000002">
    <property type="protein sequence ID" value="MFB9886145.1"/>
    <property type="molecule type" value="Genomic_DNA"/>
</dbReference>
<feature type="transmembrane region" description="Helical" evidence="1">
    <location>
        <begin position="86"/>
        <end position="107"/>
    </location>
</feature>
<evidence type="ECO:0000256" key="1">
    <source>
        <dbReference type="SAM" id="Phobius"/>
    </source>
</evidence>
<sequence length="321" mass="35625">MAKAIYHWARDIVQVSLTLFRILIPTLIVIKILEELGVVVWISWLLSPVMSAVGLPESAALIWATTMLTNLYAGMVIFFTQAPSEGWTVAQVSVLATMMLLAHNLVIEGRIAQRAGVNLGFTLGLRIGGALVLGALLNWAYQSGGWLQQPNVLAWQPDHPQDSSWLGWLQEQLLNLWYIFLVIAALISLLRLLRWLKVEALMSWLLQPLLRLLGIRPQATSMTIIGMTLGLAYGGGLLIREAEQGQVNKQDVFAAICLLGLCHSLIEDTLLMLALGADLSAILWTRLAFSLAILAWLTRWAQRRPEPFVERFLVRSVAKGS</sequence>
<feature type="transmembrane region" description="Helical" evidence="1">
    <location>
        <begin position="176"/>
        <end position="193"/>
    </location>
</feature>
<dbReference type="RefSeq" id="WP_035460486.1">
    <property type="nucleotide sequence ID" value="NZ_JAUESS010000007.1"/>
</dbReference>
<feature type="transmembrane region" description="Helical" evidence="1">
    <location>
        <begin position="119"/>
        <end position="141"/>
    </location>
</feature>
<feature type="transmembrane region" description="Helical" evidence="1">
    <location>
        <begin position="281"/>
        <end position="301"/>
    </location>
</feature>
<keyword evidence="1" id="KW-0472">Membrane</keyword>
<dbReference type="Proteomes" id="UP001589628">
    <property type="component" value="Unassembled WGS sequence"/>
</dbReference>
<name>A0ABV5ZA46_9GAMM</name>
<evidence type="ECO:0000313" key="2">
    <source>
        <dbReference type="EMBL" id="MFB9886145.1"/>
    </source>
</evidence>
<proteinExistence type="predicted"/>
<protein>
    <recommendedName>
        <fullName evidence="4">Nucleoside recognition protein</fullName>
    </recommendedName>
</protein>
<reference evidence="2 3" key="1">
    <citation type="submission" date="2024-09" db="EMBL/GenBank/DDBJ databases">
        <authorList>
            <person name="Sun Q."/>
            <person name="Mori K."/>
        </authorList>
    </citation>
    <scope>NUCLEOTIDE SEQUENCE [LARGE SCALE GENOMIC DNA]</scope>
    <source>
        <strain evidence="2 3">ATCC 51285</strain>
    </source>
</reference>
<gene>
    <name evidence="2" type="ORF">ACFFLH_06960</name>
</gene>
<feature type="transmembrane region" description="Helical" evidence="1">
    <location>
        <begin position="252"/>
        <end position="275"/>
    </location>
</feature>
<evidence type="ECO:0000313" key="3">
    <source>
        <dbReference type="Proteomes" id="UP001589628"/>
    </source>
</evidence>
<evidence type="ECO:0008006" key="4">
    <source>
        <dbReference type="Google" id="ProtNLM"/>
    </source>
</evidence>
<comment type="caution">
    <text evidence="2">The sequence shown here is derived from an EMBL/GenBank/DDBJ whole genome shotgun (WGS) entry which is preliminary data.</text>
</comment>
<feature type="transmembrane region" description="Helical" evidence="1">
    <location>
        <begin position="222"/>
        <end position="240"/>
    </location>
</feature>